<name>A0ABR4J4W3_9EURO</name>
<feature type="repeat" description="ANK" evidence="3">
    <location>
        <begin position="962"/>
        <end position="994"/>
    </location>
</feature>
<evidence type="ECO:0000256" key="1">
    <source>
        <dbReference type="ARBA" id="ARBA00022737"/>
    </source>
</evidence>
<feature type="repeat" description="ANK" evidence="3">
    <location>
        <begin position="996"/>
        <end position="1028"/>
    </location>
</feature>
<keyword evidence="2 3" id="KW-0040">ANK repeat</keyword>
<accession>A0ABR4J4W3</accession>
<keyword evidence="4" id="KW-1133">Transmembrane helix</keyword>
<feature type="repeat" description="ANK" evidence="3">
    <location>
        <begin position="1062"/>
        <end position="1094"/>
    </location>
</feature>
<evidence type="ECO:0000256" key="2">
    <source>
        <dbReference type="ARBA" id="ARBA00023043"/>
    </source>
</evidence>
<feature type="transmembrane region" description="Helical" evidence="4">
    <location>
        <begin position="195"/>
        <end position="221"/>
    </location>
</feature>
<evidence type="ECO:0000256" key="3">
    <source>
        <dbReference type="PROSITE-ProRule" id="PRU00023"/>
    </source>
</evidence>
<dbReference type="InterPro" id="IPR050776">
    <property type="entry name" value="Ank_Repeat/CDKN_Inhibitor"/>
</dbReference>
<feature type="transmembrane region" description="Helical" evidence="4">
    <location>
        <begin position="324"/>
        <end position="344"/>
    </location>
</feature>
<feature type="transmembrane region" description="Helical" evidence="4">
    <location>
        <begin position="237"/>
        <end position="258"/>
    </location>
</feature>
<dbReference type="SUPFAM" id="SSF48403">
    <property type="entry name" value="Ankyrin repeat"/>
    <property type="match status" value="1"/>
</dbReference>
<dbReference type="PANTHER" id="PTHR24201">
    <property type="entry name" value="ANK_REP_REGION DOMAIN-CONTAINING PROTEIN"/>
    <property type="match status" value="1"/>
</dbReference>
<keyword evidence="1" id="KW-0677">Repeat</keyword>
<evidence type="ECO:0000313" key="6">
    <source>
        <dbReference type="EMBL" id="KAL2835081.1"/>
    </source>
</evidence>
<gene>
    <name evidence="6" type="ORF">BDW59DRAFT_2979</name>
</gene>
<evidence type="ECO:0000313" key="7">
    <source>
        <dbReference type="Proteomes" id="UP001610335"/>
    </source>
</evidence>
<dbReference type="Gene3D" id="1.25.40.20">
    <property type="entry name" value="Ankyrin repeat-containing domain"/>
    <property type="match status" value="1"/>
</dbReference>
<evidence type="ECO:0000256" key="4">
    <source>
        <dbReference type="SAM" id="Phobius"/>
    </source>
</evidence>
<dbReference type="Proteomes" id="UP001610335">
    <property type="component" value="Unassembled WGS sequence"/>
</dbReference>
<feature type="signal peptide" evidence="5">
    <location>
        <begin position="1"/>
        <end position="18"/>
    </location>
</feature>
<feature type="repeat" description="ANK" evidence="3">
    <location>
        <begin position="1029"/>
        <end position="1061"/>
    </location>
</feature>
<dbReference type="InterPro" id="IPR002110">
    <property type="entry name" value="Ankyrin_rpt"/>
</dbReference>
<proteinExistence type="predicted"/>
<keyword evidence="5" id="KW-0732">Signal</keyword>
<comment type="caution">
    <text evidence="6">The sequence shown here is derived from an EMBL/GenBank/DDBJ whole genome shotgun (WGS) entry which is preliminary data.</text>
</comment>
<evidence type="ECO:0008006" key="8">
    <source>
        <dbReference type="Google" id="ProtNLM"/>
    </source>
</evidence>
<dbReference type="InterPro" id="IPR036770">
    <property type="entry name" value="Ankyrin_rpt-contain_sf"/>
</dbReference>
<sequence length="1152" mass="127779">MLRHLIFLTLFTVPGVSAEGWEDFANNFAADLAPLVALFGERLTKQFLSESTSLLDNFIFALSPLGILTAVVSVIRICGNSSLRAFVGRANEAPGEAENELLSCVSDATAELFNDGGISRVSGRPRILEVMVWEEPNPCGQSSYKIGTLRYALREGSWSMDGGEYLHEKDHFSFPELDIPNLSLNKGIERRGRRWFYVAALIGTALQGGTLIFSALTVFWYPDRFQNDGKPAETYAFPVYACGSISLSLGMFLCAYMIERSSSENYFHPTKPSKIYWLQPGRQTIGEQDFGAFLAVNEGPDSQATQELTYIKSIRCTLPKGKRVLLMFTIAVTMLGFVLKFVGLRGLHPSVIIADVGSTLLMAVVRTCLRAKRIGSDGNRFCKEDRELTSHNQQELDCFAFQLEKIESFRLVSSPVHHTARSRSGSCSTGDSSIISTPSFGLGSKLIQTRARLAELTSSTSHPSMDWDDLPIRKVAHDLASTIEMTMELVSRWKEVSGSTCSFELSFACQALSHKSTGSALETYPIVLKRSDDTFQWRVDANELEAILGLWVYSLLKSNSKWLQNGLGRAVGLTKSEASAETTDLYFHKWIFRQREARMVSSRMISFSEQTFGYYSDEYPEDKDILVVKTENKLEAMAAQDIYIQFLMSILTDLKSLGGDVNMVARSQNSFFAQNTHLDELVSCFETGSLGSREDALLCIVPVLKHRNLLPELAADSSCVRERVKGSISNANWGDAFSILQWLCERCEGEEFERSVYELGLLCQQAMLARNANTREKGFERVRSLLQRDVRSKFFGHLRSPRPSNWMDSHAQNEWWVSFSSQLGWVAWHIANRQPERQAMRQLLESIGYTEDLSLQVRVNTGHMDPNPTQNTLLGVLIPDIEVELLEASQDGFENCLAQCLDWIVSTGQCALCHWFLVKWAELGQRIPHYAMKSFVFTAKSNSSSIRTLLRLGADINALGIEGCPALVELVATGHMDATKKLLENGADANARTKVNGYSPMIFAAARGNEEALLLLLDHGADLELGDEWSRTGLHIASQENQIDSVALLLDKGADIEAIAKDERTPMLSAAAEGHHDMVDCLLRRGANINATDNRGMTALMIAVSCGSEAVVRLLLDKKSNIQKQDNFGSTALDLAHESGFGTIAAILKAAS</sequence>
<organism evidence="6 7">
    <name type="scientific">Aspergillus cavernicola</name>
    <dbReference type="NCBI Taxonomy" id="176166"/>
    <lineage>
        <taxon>Eukaryota</taxon>
        <taxon>Fungi</taxon>
        <taxon>Dikarya</taxon>
        <taxon>Ascomycota</taxon>
        <taxon>Pezizomycotina</taxon>
        <taxon>Eurotiomycetes</taxon>
        <taxon>Eurotiomycetidae</taxon>
        <taxon>Eurotiales</taxon>
        <taxon>Aspergillaceae</taxon>
        <taxon>Aspergillus</taxon>
        <taxon>Aspergillus subgen. Nidulantes</taxon>
    </lineage>
</organism>
<feature type="repeat" description="ANK" evidence="3">
    <location>
        <begin position="1095"/>
        <end position="1127"/>
    </location>
</feature>
<dbReference type="Pfam" id="PF12796">
    <property type="entry name" value="Ank_2"/>
    <property type="match status" value="2"/>
</dbReference>
<keyword evidence="4" id="KW-0812">Transmembrane</keyword>
<feature type="chain" id="PRO_5046774432" description="Ankyrin repeat-containing domain protein" evidence="5">
    <location>
        <begin position="19"/>
        <end position="1152"/>
    </location>
</feature>
<dbReference type="PROSITE" id="PS50297">
    <property type="entry name" value="ANK_REP_REGION"/>
    <property type="match status" value="4"/>
</dbReference>
<dbReference type="EMBL" id="JBFXLS010000001">
    <property type="protein sequence ID" value="KAL2835081.1"/>
    <property type="molecule type" value="Genomic_DNA"/>
</dbReference>
<keyword evidence="4" id="KW-0472">Membrane</keyword>
<feature type="transmembrane region" description="Helical" evidence="4">
    <location>
        <begin position="58"/>
        <end position="79"/>
    </location>
</feature>
<protein>
    <recommendedName>
        <fullName evidence="8">Ankyrin repeat-containing domain protein</fullName>
    </recommendedName>
</protein>
<evidence type="ECO:0000256" key="5">
    <source>
        <dbReference type="SAM" id="SignalP"/>
    </source>
</evidence>
<dbReference type="SMART" id="SM00248">
    <property type="entry name" value="ANK"/>
    <property type="match status" value="6"/>
</dbReference>
<keyword evidence="7" id="KW-1185">Reference proteome</keyword>
<dbReference type="PROSITE" id="PS50088">
    <property type="entry name" value="ANK_REPEAT"/>
    <property type="match status" value="5"/>
</dbReference>
<reference evidence="6 7" key="1">
    <citation type="submission" date="2024-07" db="EMBL/GenBank/DDBJ databases">
        <title>Section-level genome sequencing and comparative genomics of Aspergillus sections Usti and Cavernicolus.</title>
        <authorList>
            <consortium name="Lawrence Berkeley National Laboratory"/>
            <person name="Nybo J.L."/>
            <person name="Vesth T.C."/>
            <person name="Theobald S."/>
            <person name="Frisvad J.C."/>
            <person name="Larsen T.O."/>
            <person name="Kjaerboelling I."/>
            <person name="Rothschild-Mancinelli K."/>
            <person name="Lyhne E.K."/>
            <person name="Kogle M.E."/>
            <person name="Barry K."/>
            <person name="Clum A."/>
            <person name="Na H."/>
            <person name="Ledsgaard L."/>
            <person name="Lin J."/>
            <person name="Lipzen A."/>
            <person name="Kuo A."/>
            <person name="Riley R."/>
            <person name="Mondo S."/>
            <person name="LaButti K."/>
            <person name="Haridas S."/>
            <person name="Pangalinan J."/>
            <person name="Salamov A.A."/>
            <person name="Simmons B.A."/>
            <person name="Magnuson J.K."/>
            <person name="Chen J."/>
            <person name="Drula E."/>
            <person name="Henrissat B."/>
            <person name="Wiebenga A."/>
            <person name="Lubbers R.J."/>
            <person name="Gomes A.C."/>
            <person name="Makela M.R."/>
            <person name="Stajich J."/>
            <person name="Grigoriev I.V."/>
            <person name="Mortensen U.H."/>
            <person name="De vries R.P."/>
            <person name="Baker S.E."/>
            <person name="Andersen M.R."/>
        </authorList>
    </citation>
    <scope>NUCLEOTIDE SEQUENCE [LARGE SCALE GENOMIC DNA]</scope>
    <source>
        <strain evidence="6 7">CBS 600.67</strain>
    </source>
</reference>